<proteinExistence type="predicted"/>
<feature type="domain" description="EGF-like" evidence="1">
    <location>
        <begin position="19"/>
        <end position="55"/>
    </location>
</feature>
<sequence>MYTCCVLMSVTGDGGLGDECNNNADCNGNANLHCEGGICKCADDFELNMETLTCDKKPGGLGDECLTDADCDVEANLECNTSLDKCDCMPGFEIDPDTLQCV</sequence>
<evidence type="ECO:0000313" key="2">
    <source>
        <dbReference type="EMBL" id="CAD7243074.1"/>
    </source>
</evidence>
<dbReference type="Proteomes" id="UP000677054">
    <property type="component" value="Unassembled WGS sequence"/>
</dbReference>
<evidence type="ECO:0000313" key="3">
    <source>
        <dbReference type="Proteomes" id="UP000677054"/>
    </source>
</evidence>
<evidence type="ECO:0000259" key="1">
    <source>
        <dbReference type="SMART" id="SM00181"/>
    </source>
</evidence>
<organism evidence="2">
    <name type="scientific">Darwinula stevensoni</name>
    <dbReference type="NCBI Taxonomy" id="69355"/>
    <lineage>
        <taxon>Eukaryota</taxon>
        <taxon>Metazoa</taxon>
        <taxon>Ecdysozoa</taxon>
        <taxon>Arthropoda</taxon>
        <taxon>Crustacea</taxon>
        <taxon>Oligostraca</taxon>
        <taxon>Ostracoda</taxon>
        <taxon>Podocopa</taxon>
        <taxon>Podocopida</taxon>
        <taxon>Darwinulocopina</taxon>
        <taxon>Darwinuloidea</taxon>
        <taxon>Darwinulidae</taxon>
        <taxon>Darwinula</taxon>
    </lineage>
</organism>
<dbReference type="EMBL" id="LR899878">
    <property type="protein sequence ID" value="CAD7243074.1"/>
    <property type="molecule type" value="Genomic_DNA"/>
</dbReference>
<keyword evidence="3" id="KW-1185">Reference proteome</keyword>
<gene>
    <name evidence="2" type="ORF">DSTB1V02_LOCUS3009</name>
</gene>
<dbReference type="SMART" id="SM00181">
    <property type="entry name" value="EGF"/>
    <property type="match status" value="2"/>
</dbReference>
<name>A0A7R8X9K6_9CRUS</name>
<protein>
    <recommendedName>
        <fullName evidence="1">EGF-like domain-containing protein</fullName>
    </recommendedName>
</protein>
<reference evidence="2" key="1">
    <citation type="submission" date="2020-11" db="EMBL/GenBank/DDBJ databases">
        <authorList>
            <person name="Tran Van P."/>
        </authorList>
    </citation>
    <scope>NUCLEOTIDE SEQUENCE</scope>
</reference>
<dbReference type="InterPro" id="IPR000742">
    <property type="entry name" value="EGF"/>
</dbReference>
<accession>A0A7R8X9K6</accession>
<feature type="domain" description="EGF-like" evidence="1">
    <location>
        <begin position="64"/>
        <end position="102"/>
    </location>
</feature>
<dbReference type="AlphaFoldDB" id="A0A7R8X9K6"/>
<dbReference type="EMBL" id="CAJPEV010000361">
    <property type="protein sequence ID" value="CAG0884464.1"/>
    <property type="molecule type" value="Genomic_DNA"/>
</dbReference>